<keyword evidence="4" id="KW-1185">Reference proteome</keyword>
<dbReference type="Proteomes" id="UP000054383">
    <property type="component" value="Unassembled WGS sequence"/>
</dbReference>
<dbReference type="GO" id="GO:0016787">
    <property type="term" value="F:hydrolase activity"/>
    <property type="evidence" value="ECO:0007669"/>
    <property type="project" value="UniProtKB-KW"/>
</dbReference>
<evidence type="ECO:0000313" key="4">
    <source>
        <dbReference type="Proteomes" id="UP000054383"/>
    </source>
</evidence>
<name>A0A0U1M6L7_TALIS</name>
<dbReference type="OrthoDB" id="408631at2759"/>
<keyword evidence="1 3" id="KW-0378">Hydrolase</keyword>
<dbReference type="InterPro" id="IPR013094">
    <property type="entry name" value="AB_hydrolase_3"/>
</dbReference>
<reference evidence="3 4" key="1">
    <citation type="submission" date="2015-04" db="EMBL/GenBank/DDBJ databases">
        <authorList>
            <person name="Syromyatnikov M.Y."/>
            <person name="Popov V.N."/>
        </authorList>
    </citation>
    <scope>NUCLEOTIDE SEQUENCE [LARGE SCALE GENOMIC DNA]</scope>
    <source>
        <strain evidence="3">WF-38-12</strain>
    </source>
</reference>
<organism evidence="3 4">
    <name type="scientific">Talaromyces islandicus</name>
    <name type="common">Penicillium islandicum</name>
    <dbReference type="NCBI Taxonomy" id="28573"/>
    <lineage>
        <taxon>Eukaryota</taxon>
        <taxon>Fungi</taxon>
        <taxon>Dikarya</taxon>
        <taxon>Ascomycota</taxon>
        <taxon>Pezizomycotina</taxon>
        <taxon>Eurotiomycetes</taxon>
        <taxon>Eurotiomycetidae</taxon>
        <taxon>Eurotiales</taxon>
        <taxon>Trichocomaceae</taxon>
        <taxon>Talaromyces</taxon>
        <taxon>Talaromyces sect. Islandici</taxon>
    </lineage>
</organism>
<sequence length="353" mass="39142">MDFSRYGIPNKEWLELVAGNPAVGRDASISIDHLGAAELRAAVNSVRETESKRLINQSNLAHKINIQTLYIPSRSGHSIPLRRYSPNDSRESRSGLIYFHGGGYLFGSEGTNDYHCAKMADSLGVKVLSVIYRHTPDWQHPAQHEDALDALVYIKANASNLGIDEGVGVLGISAGAGLAAAITISELEMPEDRFIKGVVLGIPWLIHVENYPFELFAEPHLSSQQQCREAPVIPWPRLKMFSDLLHANKCDPQLNVALAPNESLRRFPRTAILVAGMDPLRDDGLVLATKLQSLGVPTNVSVFPGLPHGFSRWADLPASKAFNSRMLDCIRWTLGLDECLKDNFEDWYEYTDK</sequence>
<evidence type="ECO:0000313" key="3">
    <source>
        <dbReference type="EMBL" id="CRG90701.1"/>
    </source>
</evidence>
<dbReference type="PANTHER" id="PTHR48081">
    <property type="entry name" value="AB HYDROLASE SUPERFAMILY PROTEIN C4A8.06C"/>
    <property type="match status" value="1"/>
</dbReference>
<dbReference type="InterPro" id="IPR050300">
    <property type="entry name" value="GDXG_lipolytic_enzyme"/>
</dbReference>
<dbReference type="InterPro" id="IPR029058">
    <property type="entry name" value="AB_hydrolase_fold"/>
</dbReference>
<feature type="domain" description="Alpha/beta hydrolase fold-3" evidence="2">
    <location>
        <begin position="96"/>
        <end position="310"/>
    </location>
</feature>
<evidence type="ECO:0000256" key="1">
    <source>
        <dbReference type="ARBA" id="ARBA00022801"/>
    </source>
</evidence>
<proteinExistence type="predicted"/>
<protein>
    <submittedName>
        <fullName evidence="3">AB hydrolase superfamily protein B1A11,02</fullName>
    </submittedName>
</protein>
<dbReference type="SUPFAM" id="SSF53474">
    <property type="entry name" value="alpha/beta-Hydrolases"/>
    <property type="match status" value="1"/>
</dbReference>
<accession>A0A0U1M6L7</accession>
<dbReference type="Gene3D" id="3.40.50.1820">
    <property type="entry name" value="alpha/beta hydrolase"/>
    <property type="match status" value="1"/>
</dbReference>
<dbReference type="AlphaFoldDB" id="A0A0U1M6L7"/>
<dbReference type="Pfam" id="PF07859">
    <property type="entry name" value="Abhydrolase_3"/>
    <property type="match status" value="1"/>
</dbReference>
<dbReference type="OMA" id="HTFPTAW"/>
<evidence type="ECO:0000259" key="2">
    <source>
        <dbReference type="Pfam" id="PF07859"/>
    </source>
</evidence>
<gene>
    <name evidence="3" type="ORF">PISL3812_07746</name>
</gene>
<dbReference type="EMBL" id="CVMT01000008">
    <property type="protein sequence ID" value="CRG90701.1"/>
    <property type="molecule type" value="Genomic_DNA"/>
</dbReference>
<dbReference type="STRING" id="28573.A0A0U1M6L7"/>